<gene>
    <name evidence="2" type="ORF">ABZ508_27645</name>
</gene>
<dbReference type="Proteomes" id="UP001550378">
    <property type="component" value="Unassembled WGS sequence"/>
</dbReference>
<proteinExistence type="predicted"/>
<reference evidence="2 3" key="1">
    <citation type="submission" date="2024-06" db="EMBL/GenBank/DDBJ databases">
        <title>The Natural Products Discovery Center: Release of the First 8490 Sequenced Strains for Exploring Actinobacteria Biosynthetic Diversity.</title>
        <authorList>
            <person name="Kalkreuter E."/>
            <person name="Kautsar S.A."/>
            <person name="Yang D."/>
            <person name="Bader C.D."/>
            <person name="Teijaro C.N."/>
            <person name="Fluegel L."/>
            <person name="Davis C.M."/>
            <person name="Simpson J.R."/>
            <person name="Lauterbach L."/>
            <person name="Steele A.D."/>
            <person name="Gui C."/>
            <person name="Meng S."/>
            <person name="Li G."/>
            <person name="Viehrig K."/>
            <person name="Ye F."/>
            <person name="Su P."/>
            <person name="Kiefer A.F."/>
            <person name="Nichols A."/>
            <person name="Cepeda A.J."/>
            <person name="Yan W."/>
            <person name="Fan B."/>
            <person name="Jiang Y."/>
            <person name="Adhikari A."/>
            <person name="Zheng C.-J."/>
            <person name="Schuster L."/>
            <person name="Cowan T.M."/>
            <person name="Smanski M.J."/>
            <person name="Chevrette M.G."/>
            <person name="De Carvalho L.P.S."/>
            <person name="Shen B."/>
        </authorList>
    </citation>
    <scope>NUCLEOTIDE SEQUENCE [LARGE SCALE GENOMIC DNA]</scope>
    <source>
        <strain evidence="2 3">NPDC006337</strain>
    </source>
</reference>
<dbReference type="Pfam" id="PF13349">
    <property type="entry name" value="DUF4097"/>
    <property type="match status" value="1"/>
</dbReference>
<dbReference type="PROSITE" id="PS51257">
    <property type="entry name" value="PROKAR_LIPOPROTEIN"/>
    <property type="match status" value="1"/>
</dbReference>
<protein>
    <submittedName>
        <fullName evidence="2">DUF4097 family beta strand repeat-containing protein</fullName>
    </submittedName>
</protein>
<name>A0ABV2WCR8_9ACTN</name>
<organism evidence="2 3">
    <name type="scientific">Streptomyces lavendulocolor</name>
    <dbReference type="NCBI Taxonomy" id="67316"/>
    <lineage>
        <taxon>Bacteria</taxon>
        <taxon>Bacillati</taxon>
        <taxon>Actinomycetota</taxon>
        <taxon>Actinomycetes</taxon>
        <taxon>Kitasatosporales</taxon>
        <taxon>Streptomycetaceae</taxon>
        <taxon>Streptomyces</taxon>
    </lineage>
</organism>
<dbReference type="EMBL" id="JBEXZR010000032">
    <property type="protein sequence ID" value="MEU0711141.1"/>
    <property type="molecule type" value="Genomic_DNA"/>
</dbReference>
<comment type="caution">
    <text evidence="2">The sequence shown here is derived from an EMBL/GenBank/DDBJ whole genome shotgun (WGS) entry which is preliminary data.</text>
</comment>
<dbReference type="Gene3D" id="2.160.20.120">
    <property type="match status" value="1"/>
</dbReference>
<feature type="domain" description="DUF4097" evidence="1">
    <location>
        <begin position="114"/>
        <end position="245"/>
    </location>
</feature>
<evidence type="ECO:0000313" key="2">
    <source>
        <dbReference type="EMBL" id="MEU0711141.1"/>
    </source>
</evidence>
<sequence length="249" mass="25661">MRAVVVVGGVVLSVLGLAGCGAEAEGAPVERKAFGFRGESLVVEADDSELVLVAADVKDVEVTRQVDGWVALGEGPDPVWKLEGDRLTLRVDCDALVSDCAARHEVRVPRGVAVTVENDNGDVTAEGFATALAVTSDNGTVTVRDAGGPLELRSDNGDVRVEGATSKSVVARSGNGEIRLALSTVPDRVEAVNDNGDITVELPRGSTRYAVRAASDNGEVKVGVPTDDGSAHVVKAHSDNGEVAVRGAN</sequence>
<keyword evidence="3" id="KW-1185">Reference proteome</keyword>
<dbReference type="RefSeq" id="WP_359653281.1">
    <property type="nucleotide sequence ID" value="NZ_JBEXZP010000018.1"/>
</dbReference>
<accession>A0ABV2WCR8</accession>
<evidence type="ECO:0000313" key="3">
    <source>
        <dbReference type="Proteomes" id="UP001550378"/>
    </source>
</evidence>
<evidence type="ECO:0000259" key="1">
    <source>
        <dbReference type="Pfam" id="PF13349"/>
    </source>
</evidence>
<dbReference type="InterPro" id="IPR025164">
    <property type="entry name" value="Toastrack_DUF4097"/>
</dbReference>